<keyword evidence="2" id="KW-1185">Reference proteome</keyword>
<gene>
    <name evidence="1" type="ORF">AMORRO_LOCUS14972</name>
</gene>
<dbReference type="AlphaFoldDB" id="A0A9N9IR58"/>
<protein>
    <submittedName>
        <fullName evidence="1">8817_t:CDS:1</fullName>
    </submittedName>
</protein>
<sequence>MDISIVANDLGNTLKIHDEHSSPDVSHDETDRLDSLNLFAGGETINNSNDAHSTISSATSNDVTDFVMQFKNGIFYSNDRTQKIPLQMGTKTSTWLRITVNRCEDNFSISNVRMNNRVLEFSMNCFITCQGLKFRVIPRGLQNVILEVSRFIGSDRGTNFSILSFDPIDNVKLIILNEEDWHFKFDIPEGLAFKFKELQENRILFKLFRNEVGDQFLKQLLDDVVSRIIVKVLEAYFEEESFLSTQFTKFADNLVPNSTDEARETIIEMLVKDRIPDFKKNIRNFLVSFFEECCIYLLKEENPTEISAYDTFLQHLEMGNNLIIKSTLNNKRDRVWTLDI</sequence>
<dbReference type="Proteomes" id="UP000789342">
    <property type="component" value="Unassembled WGS sequence"/>
</dbReference>
<evidence type="ECO:0000313" key="2">
    <source>
        <dbReference type="Proteomes" id="UP000789342"/>
    </source>
</evidence>
<name>A0A9N9IR58_9GLOM</name>
<comment type="caution">
    <text evidence="1">The sequence shown here is derived from an EMBL/GenBank/DDBJ whole genome shotgun (WGS) entry which is preliminary data.</text>
</comment>
<proteinExistence type="predicted"/>
<accession>A0A9N9IR58</accession>
<dbReference type="OrthoDB" id="10568026at2759"/>
<feature type="non-terminal residue" evidence="1">
    <location>
        <position position="340"/>
    </location>
</feature>
<reference evidence="1" key="1">
    <citation type="submission" date="2021-06" db="EMBL/GenBank/DDBJ databases">
        <authorList>
            <person name="Kallberg Y."/>
            <person name="Tangrot J."/>
            <person name="Rosling A."/>
        </authorList>
    </citation>
    <scope>NUCLEOTIDE SEQUENCE</scope>
    <source>
        <strain evidence="1">CL551</strain>
    </source>
</reference>
<organism evidence="1 2">
    <name type="scientific">Acaulospora morrowiae</name>
    <dbReference type="NCBI Taxonomy" id="94023"/>
    <lineage>
        <taxon>Eukaryota</taxon>
        <taxon>Fungi</taxon>
        <taxon>Fungi incertae sedis</taxon>
        <taxon>Mucoromycota</taxon>
        <taxon>Glomeromycotina</taxon>
        <taxon>Glomeromycetes</taxon>
        <taxon>Diversisporales</taxon>
        <taxon>Acaulosporaceae</taxon>
        <taxon>Acaulospora</taxon>
    </lineage>
</organism>
<feature type="non-terminal residue" evidence="1">
    <location>
        <position position="1"/>
    </location>
</feature>
<evidence type="ECO:0000313" key="1">
    <source>
        <dbReference type="EMBL" id="CAG8745017.1"/>
    </source>
</evidence>
<dbReference type="EMBL" id="CAJVPV010032490">
    <property type="protein sequence ID" value="CAG8745017.1"/>
    <property type="molecule type" value="Genomic_DNA"/>
</dbReference>